<evidence type="ECO:0000313" key="5">
    <source>
        <dbReference type="EMBL" id="MBB5148198.1"/>
    </source>
</evidence>
<dbReference type="SUPFAM" id="SSF50249">
    <property type="entry name" value="Nucleic acid-binding proteins"/>
    <property type="match status" value="1"/>
</dbReference>
<dbReference type="NCBIfam" id="TIGR00621">
    <property type="entry name" value="ssb"/>
    <property type="match status" value="1"/>
</dbReference>
<dbReference type="GO" id="GO:0009295">
    <property type="term" value="C:nucleoid"/>
    <property type="evidence" value="ECO:0007669"/>
    <property type="project" value="TreeGrafter"/>
</dbReference>
<name>A0A840PVJ6_URETH</name>
<feature type="region of interest" description="Disordered" evidence="4">
    <location>
        <begin position="104"/>
        <end position="155"/>
    </location>
</feature>
<evidence type="ECO:0000256" key="3">
    <source>
        <dbReference type="PIRNR" id="PIRNR002070"/>
    </source>
</evidence>
<dbReference type="PIRSF" id="PIRSF002070">
    <property type="entry name" value="SSB"/>
    <property type="match status" value="1"/>
</dbReference>
<dbReference type="Pfam" id="PF00436">
    <property type="entry name" value="SSB"/>
    <property type="match status" value="1"/>
</dbReference>
<comment type="caution">
    <text evidence="5">The sequence shown here is derived from an EMBL/GenBank/DDBJ whole genome shotgun (WGS) entry which is preliminary data.</text>
</comment>
<evidence type="ECO:0000256" key="1">
    <source>
        <dbReference type="ARBA" id="ARBA00023125"/>
    </source>
</evidence>
<evidence type="ECO:0000256" key="2">
    <source>
        <dbReference type="HAMAP-Rule" id="MF_00984"/>
    </source>
</evidence>
<accession>A0A840PVJ6</accession>
<keyword evidence="6" id="KW-1185">Reference proteome</keyword>
<sequence length="155" mass="17454">MNQVQLIGRLTKDPELRMTPNGLSVCRFTLAVNRMKKDEADFISCIAFDKLAQNLVDYQKKGNRIAITGRIQTGSYENQQGQRIYTTEVVANSIEFLDYRSENVQNSPNSAQNYQGNTNYQSSNQNASTAQNQPNNDPFSGYSSLPDDIDDNLPF</sequence>
<dbReference type="CDD" id="cd04496">
    <property type="entry name" value="SSB_OBF"/>
    <property type="match status" value="1"/>
</dbReference>
<feature type="compositionally biased region" description="Polar residues" evidence="4">
    <location>
        <begin position="104"/>
        <end position="143"/>
    </location>
</feature>
<dbReference type="PANTHER" id="PTHR10302">
    <property type="entry name" value="SINGLE-STRANDED DNA-BINDING PROTEIN"/>
    <property type="match status" value="1"/>
</dbReference>
<proteinExistence type="inferred from homology"/>
<dbReference type="Gene3D" id="2.40.50.140">
    <property type="entry name" value="Nucleic acid-binding proteins"/>
    <property type="match status" value="1"/>
</dbReference>
<dbReference type="InterPro" id="IPR000424">
    <property type="entry name" value="Primosome_PriB/ssb"/>
</dbReference>
<evidence type="ECO:0000256" key="4">
    <source>
        <dbReference type="SAM" id="MobiDB-lite"/>
    </source>
</evidence>
<comment type="subunit">
    <text evidence="2">Homotetramer.</text>
</comment>
<dbReference type="InterPro" id="IPR012340">
    <property type="entry name" value="NA-bd_OB-fold"/>
</dbReference>
<dbReference type="HAMAP" id="MF_00984">
    <property type="entry name" value="SSB"/>
    <property type="match status" value="1"/>
</dbReference>
<protein>
    <recommendedName>
        <fullName evidence="2 3">Single-stranded DNA-binding protein</fullName>
        <shortName evidence="2">SSB</shortName>
    </recommendedName>
</protein>
<dbReference type="InterPro" id="IPR011344">
    <property type="entry name" value="ssDNA-bd"/>
</dbReference>
<dbReference type="GO" id="GO:0006260">
    <property type="term" value="P:DNA replication"/>
    <property type="evidence" value="ECO:0007669"/>
    <property type="project" value="InterPro"/>
</dbReference>
<evidence type="ECO:0000313" key="6">
    <source>
        <dbReference type="Proteomes" id="UP000557217"/>
    </source>
</evidence>
<gene>
    <name evidence="5" type="ORF">HNR36_000583</name>
</gene>
<dbReference type="GO" id="GO:0003697">
    <property type="term" value="F:single-stranded DNA binding"/>
    <property type="evidence" value="ECO:0007669"/>
    <property type="project" value="UniProtKB-UniRule"/>
</dbReference>
<dbReference type="RefSeq" id="WP_168412040.1">
    <property type="nucleotide sequence ID" value="NZ_JAAXPW010000006.1"/>
</dbReference>
<keyword evidence="1 2" id="KW-0238">DNA-binding</keyword>
<dbReference type="Proteomes" id="UP000557217">
    <property type="component" value="Unassembled WGS sequence"/>
</dbReference>
<comment type="caution">
    <text evidence="2">Lacks conserved residue(s) required for the propagation of feature annotation.</text>
</comment>
<dbReference type="EMBL" id="JACHGZ010000004">
    <property type="protein sequence ID" value="MBB5148198.1"/>
    <property type="molecule type" value="Genomic_DNA"/>
</dbReference>
<dbReference type="PANTHER" id="PTHR10302:SF27">
    <property type="entry name" value="SINGLE-STRANDED DNA-BINDING PROTEIN"/>
    <property type="match status" value="1"/>
</dbReference>
<dbReference type="AlphaFoldDB" id="A0A840PVJ6"/>
<dbReference type="PROSITE" id="PS50935">
    <property type="entry name" value="SSB"/>
    <property type="match status" value="1"/>
</dbReference>
<organism evidence="5 6">
    <name type="scientific">Ureibacillus thermosphaericus</name>
    <dbReference type="NCBI Taxonomy" id="51173"/>
    <lineage>
        <taxon>Bacteria</taxon>
        <taxon>Bacillati</taxon>
        <taxon>Bacillota</taxon>
        <taxon>Bacilli</taxon>
        <taxon>Bacillales</taxon>
        <taxon>Caryophanaceae</taxon>
        <taxon>Ureibacillus</taxon>
    </lineage>
</organism>
<reference evidence="5 6" key="1">
    <citation type="submission" date="2020-08" db="EMBL/GenBank/DDBJ databases">
        <title>Genomic Encyclopedia of Type Strains, Phase IV (KMG-IV): sequencing the most valuable type-strain genomes for metagenomic binning, comparative biology and taxonomic classification.</title>
        <authorList>
            <person name="Goeker M."/>
        </authorList>
    </citation>
    <scope>NUCLEOTIDE SEQUENCE [LARGE SCALE GENOMIC DNA]</scope>
    <source>
        <strain evidence="5 6">DSM 10633</strain>
    </source>
</reference>